<keyword evidence="7" id="KW-1185">Reference proteome</keyword>
<dbReference type="Gene3D" id="2.60.40.790">
    <property type="match status" value="1"/>
</dbReference>
<dbReference type="InterPro" id="IPR008978">
    <property type="entry name" value="HSP20-like_chaperone"/>
</dbReference>
<dbReference type="AlphaFoldDB" id="W2RTQ1"/>
<dbReference type="CDD" id="cd06464">
    <property type="entry name" value="ACD_sHsps-like"/>
    <property type="match status" value="1"/>
</dbReference>
<comment type="similarity">
    <text evidence="2 3">Belongs to the small heat shock protein (HSP20) family.</text>
</comment>
<dbReference type="SUPFAM" id="SSF49764">
    <property type="entry name" value="HSP20-like chaperones"/>
    <property type="match status" value="1"/>
</dbReference>
<dbReference type="HOGENOM" id="CLU_046737_1_2_1"/>
<organism evidence="6 7">
    <name type="scientific">Cyphellophora europaea (strain CBS 101466)</name>
    <name type="common">Phialophora europaea</name>
    <dbReference type="NCBI Taxonomy" id="1220924"/>
    <lineage>
        <taxon>Eukaryota</taxon>
        <taxon>Fungi</taxon>
        <taxon>Dikarya</taxon>
        <taxon>Ascomycota</taxon>
        <taxon>Pezizomycotina</taxon>
        <taxon>Eurotiomycetes</taxon>
        <taxon>Chaetothyriomycetidae</taxon>
        <taxon>Chaetothyriales</taxon>
        <taxon>Cyphellophoraceae</taxon>
        <taxon>Cyphellophora</taxon>
    </lineage>
</organism>
<dbReference type="GeneID" id="19972655"/>
<dbReference type="Pfam" id="PF00011">
    <property type="entry name" value="HSP20"/>
    <property type="match status" value="1"/>
</dbReference>
<feature type="region of interest" description="Disordered" evidence="4">
    <location>
        <begin position="109"/>
        <end position="150"/>
    </location>
</feature>
<gene>
    <name evidence="6" type="ORF">HMPREF1541_05316</name>
</gene>
<dbReference type="InterPro" id="IPR002068">
    <property type="entry name" value="A-crystallin/Hsp20_dom"/>
</dbReference>
<dbReference type="eggNOG" id="ENOG502T2UE">
    <property type="taxonomic scope" value="Eukaryota"/>
</dbReference>
<feature type="compositionally biased region" description="Acidic residues" evidence="4">
    <location>
        <begin position="133"/>
        <end position="142"/>
    </location>
</feature>
<dbReference type="PROSITE" id="PS01031">
    <property type="entry name" value="SHSP"/>
    <property type="match status" value="1"/>
</dbReference>
<evidence type="ECO:0000256" key="4">
    <source>
        <dbReference type="SAM" id="MobiDB-lite"/>
    </source>
</evidence>
<feature type="domain" description="SHSP" evidence="5">
    <location>
        <begin position="55"/>
        <end position="212"/>
    </location>
</feature>
<dbReference type="PANTHER" id="PTHR11527">
    <property type="entry name" value="HEAT-SHOCK PROTEIN 20 FAMILY MEMBER"/>
    <property type="match status" value="1"/>
</dbReference>
<dbReference type="VEuPathDB" id="FungiDB:HMPREF1541_05316"/>
<proteinExistence type="inferred from homology"/>
<reference evidence="6 7" key="1">
    <citation type="submission" date="2013-03" db="EMBL/GenBank/DDBJ databases">
        <title>The Genome Sequence of Phialophora europaea CBS 101466.</title>
        <authorList>
            <consortium name="The Broad Institute Genomics Platform"/>
            <person name="Cuomo C."/>
            <person name="de Hoog S."/>
            <person name="Gorbushina A."/>
            <person name="Walker B."/>
            <person name="Young S.K."/>
            <person name="Zeng Q."/>
            <person name="Gargeya S."/>
            <person name="Fitzgerald M."/>
            <person name="Haas B."/>
            <person name="Abouelleil A."/>
            <person name="Allen A.W."/>
            <person name="Alvarado L."/>
            <person name="Arachchi H.M."/>
            <person name="Berlin A.M."/>
            <person name="Chapman S.B."/>
            <person name="Gainer-Dewar J."/>
            <person name="Goldberg J."/>
            <person name="Griggs A."/>
            <person name="Gujja S."/>
            <person name="Hansen M."/>
            <person name="Howarth C."/>
            <person name="Imamovic A."/>
            <person name="Ireland A."/>
            <person name="Larimer J."/>
            <person name="McCowan C."/>
            <person name="Murphy C."/>
            <person name="Pearson M."/>
            <person name="Poon T.W."/>
            <person name="Priest M."/>
            <person name="Roberts A."/>
            <person name="Saif S."/>
            <person name="Shea T."/>
            <person name="Sisk P."/>
            <person name="Sykes S."/>
            <person name="Wortman J."/>
            <person name="Nusbaum C."/>
            <person name="Birren B."/>
        </authorList>
    </citation>
    <scope>NUCLEOTIDE SEQUENCE [LARGE SCALE GENOMIC DNA]</scope>
    <source>
        <strain evidence="6 7">CBS 101466</strain>
    </source>
</reference>
<evidence type="ECO:0000256" key="2">
    <source>
        <dbReference type="PROSITE-ProRule" id="PRU00285"/>
    </source>
</evidence>
<protein>
    <recommendedName>
        <fullName evidence="5">SHSP domain-containing protein</fullName>
    </recommendedName>
</protein>
<accession>W2RTQ1</accession>
<evidence type="ECO:0000313" key="6">
    <source>
        <dbReference type="EMBL" id="ETN39094.1"/>
    </source>
</evidence>
<evidence type="ECO:0000256" key="3">
    <source>
        <dbReference type="RuleBase" id="RU003616"/>
    </source>
</evidence>
<evidence type="ECO:0000259" key="5">
    <source>
        <dbReference type="PROSITE" id="PS01031"/>
    </source>
</evidence>
<dbReference type="Proteomes" id="UP000030752">
    <property type="component" value="Unassembled WGS sequence"/>
</dbReference>
<evidence type="ECO:0000313" key="7">
    <source>
        <dbReference type="Proteomes" id="UP000030752"/>
    </source>
</evidence>
<keyword evidence="1" id="KW-0346">Stress response</keyword>
<dbReference type="OrthoDB" id="1431247at2759"/>
<dbReference type="EMBL" id="KB822721">
    <property type="protein sequence ID" value="ETN39094.1"/>
    <property type="molecule type" value="Genomic_DNA"/>
</dbReference>
<dbReference type="InterPro" id="IPR031107">
    <property type="entry name" value="Small_HSP"/>
</dbReference>
<dbReference type="STRING" id="1220924.W2RTQ1"/>
<name>W2RTQ1_CYPE1</name>
<sequence length="225" mass="25543">MAEIPYAAAPFYTDPWTTTWVPQHYPLHHHPFEHTRHAIGHAFKELASFGNPAALPHTLLCPRIDLRESPTEYCIDVELPGLKDKHDMTLKWVSTRTLLLRALVKGEDGGVKTEEAEAEKKEEEEMVKKEGEEEKPENEANGEEAKPKEDPGYFMTVHERKTGVYGRAFNFPVDVSHDGATAELEAGVLKILVPKILDRERVDKEVHKVEVKKPAQMDWLAFAPM</sequence>
<dbReference type="RefSeq" id="XP_008717879.1">
    <property type="nucleotide sequence ID" value="XM_008719657.1"/>
</dbReference>
<feature type="compositionally biased region" description="Basic and acidic residues" evidence="4">
    <location>
        <begin position="109"/>
        <end position="132"/>
    </location>
</feature>
<dbReference type="InParanoid" id="W2RTQ1"/>
<evidence type="ECO:0000256" key="1">
    <source>
        <dbReference type="ARBA" id="ARBA00023016"/>
    </source>
</evidence>